<dbReference type="EMBL" id="CP144698">
    <property type="protein sequence ID" value="WVZ16407.1"/>
    <property type="molecule type" value="Genomic_DNA"/>
</dbReference>
<reference evidence="2 3" key="1">
    <citation type="journal article" date="2023" name="Life. Sci Alliance">
        <title>Evolutionary insights into 3D genome organization and epigenetic landscape of Vigna mungo.</title>
        <authorList>
            <person name="Junaid A."/>
            <person name="Singh B."/>
            <person name="Bhatia S."/>
        </authorList>
    </citation>
    <scope>NUCLEOTIDE SEQUENCE [LARGE SCALE GENOMIC DNA]</scope>
    <source>
        <strain evidence="2">Urdbean</strain>
    </source>
</reference>
<dbReference type="Proteomes" id="UP001374535">
    <property type="component" value="Chromosome 3"/>
</dbReference>
<sequence length="149" mass="17608">MKKAFQFIGKYKGTNIESYEFEWRLRLENSIVEPSFRTKFLSIFTPNGGHPTHTIGHIVNSITPFQFVPIRKNIICLCHSPIHRNCRVKSQGFCQRCMKIMHFIKGVICYFGHKFIYTFFTFMATSHISHFLYNLFLNKRVLAEHVEEP</sequence>
<keyword evidence="3" id="KW-1185">Reference proteome</keyword>
<gene>
    <name evidence="2" type="ORF">V8G54_009389</name>
</gene>
<protein>
    <submittedName>
        <fullName evidence="2">Uncharacterized protein</fullName>
    </submittedName>
</protein>
<accession>A0AAQ3NWN5</accession>
<proteinExistence type="predicted"/>
<organism evidence="2 3">
    <name type="scientific">Vigna mungo</name>
    <name type="common">Black gram</name>
    <name type="synonym">Phaseolus mungo</name>
    <dbReference type="NCBI Taxonomy" id="3915"/>
    <lineage>
        <taxon>Eukaryota</taxon>
        <taxon>Viridiplantae</taxon>
        <taxon>Streptophyta</taxon>
        <taxon>Embryophyta</taxon>
        <taxon>Tracheophyta</taxon>
        <taxon>Spermatophyta</taxon>
        <taxon>Magnoliopsida</taxon>
        <taxon>eudicotyledons</taxon>
        <taxon>Gunneridae</taxon>
        <taxon>Pentapetalae</taxon>
        <taxon>rosids</taxon>
        <taxon>fabids</taxon>
        <taxon>Fabales</taxon>
        <taxon>Fabaceae</taxon>
        <taxon>Papilionoideae</taxon>
        <taxon>50 kb inversion clade</taxon>
        <taxon>NPAAA clade</taxon>
        <taxon>indigoferoid/millettioid clade</taxon>
        <taxon>Phaseoleae</taxon>
        <taxon>Vigna</taxon>
    </lineage>
</organism>
<dbReference type="AlphaFoldDB" id="A0AAQ3NWN5"/>
<name>A0AAQ3NWN5_VIGMU</name>
<evidence type="ECO:0000256" key="1">
    <source>
        <dbReference type="SAM" id="Phobius"/>
    </source>
</evidence>
<evidence type="ECO:0000313" key="2">
    <source>
        <dbReference type="EMBL" id="WVZ16407.1"/>
    </source>
</evidence>
<keyword evidence="1" id="KW-0472">Membrane</keyword>
<feature type="transmembrane region" description="Helical" evidence="1">
    <location>
        <begin position="115"/>
        <end position="133"/>
    </location>
</feature>
<evidence type="ECO:0000313" key="3">
    <source>
        <dbReference type="Proteomes" id="UP001374535"/>
    </source>
</evidence>
<keyword evidence="1" id="KW-0812">Transmembrane</keyword>
<keyword evidence="1" id="KW-1133">Transmembrane helix</keyword>